<keyword evidence="4 9" id="KW-0812">Transmembrane</keyword>
<evidence type="ECO:0000259" key="10">
    <source>
        <dbReference type="Pfam" id="PF00324"/>
    </source>
</evidence>
<gene>
    <name evidence="11" type="ORF">ACFQMH_22830</name>
</gene>
<keyword evidence="5" id="KW-0029">Amino-acid transport</keyword>
<feature type="transmembrane region" description="Helical" evidence="9">
    <location>
        <begin position="35"/>
        <end position="58"/>
    </location>
</feature>
<evidence type="ECO:0000313" key="11">
    <source>
        <dbReference type="EMBL" id="MFC7014501.1"/>
    </source>
</evidence>
<sequence>MRAVIFYVGSLTVLLSVLSWTHYTPGASPFVQFFAQVGIPMASGIMNFVVLTAALSSCNSGMFSTGRMLRGLARNGEAPRALGKLSAPTAAARMGDVHPGDGVGVIVNRVSPDNAFELERFLRGHGGDPTATVAAVFRRSSRKTGQRGAPLLEGPKRLGKSSRGEAEKQHCRRVGAQAAGPDGGPLGRNVGHRG</sequence>
<evidence type="ECO:0000256" key="1">
    <source>
        <dbReference type="ARBA" id="ARBA00004651"/>
    </source>
</evidence>
<dbReference type="Gene3D" id="1.20.1740.10">
    <property type="entry name" value="Amino acid/polyamine transporter I"/>
    <property type="match status" value="1"/>
</dbReference>
<evidence type="ECO:0000256" key="4">
    <source>
        <dbReference type="ARBA" id="ARBA00022692"/>
    </source>
</evidence>
<keyword evidence="6 9" id="KW-1133">Transmembrane helix</keyword>
<dbReference type="PANTHER" id="PTHR43495">
    <property type="entry name" value="GABA PERMEASE"/>
    <property type="match status" value="1"/>
</dbReference>
<evidence type="ECO:0000256" key="2">
    <source>
        <dbReference type="ARBA" id="ARBA00022448"/>
    </source>
</evidence>
<reference evidence="12" key="1">
    <citation type="journal article" date="2019" name="Int. J. Syst. Evol. Microbiol.">
        <title>The Global Catalogue of Microorganisms (GCM) 10K type strain sequencing project: providing services to taxonomists for standard genome sequencing and annotation.</title>
        <authorList>
            <consortium name="The Broad Institute Genomics Platform"/>
            <consortium name="The Broad Institute Genome Sequencing Center for Infectious Disease"/>
            <person name="Wu L."/>
            <person name="Ma J."/>
        </authorList>
    </citation>
    <scope>NUCLEOTIDE SEQUENCE [LARGE SCALE GENOMIC DNA]</scope>
    <source>
        <strain evidence="12">JCM 4855</strain>
    </source>
</reference>
<evidence type="ECO:0000256" key="8">
    <source>
        <dbReference type="SAM" id="MobiDB-lite"/>
    </source>
</evidence>
<accession>A0ABW2E327</accession>
<dbReference type="Pfam" id="PF00324">
    <property type="entry name" value="AA_permease"/>
    <property type="match status" value="1"/>
</dbReference>
<evidence type="ECO:0000256" key="3">
    <source>
        <dbReference type="ARBA" id="ARBA00022475"/>
    </source>
</evidence>
<comment type="subcellular location">
    <subcellularLocation>
        <location evidence="1">Cell membrane</location>
        <topology evidence="1">Multi-pass membrane protein</topology>
    </subcellularLocation>
</comment>
<proteinExistence type="predicted"/>
<dbReference type="RefSeq" id="WP_308434695.1">
    <property type="nucleotide sequence ID" value="NZ_BMWA01000018.1"/>
</dbReference>
<keyword evidence="2" id="KW-0813">Transport</keyword>
<dbReference type="PANTHER" id="PTHR43495:SF2">
    <property type="entry name" value="D-SERINE_D-ALANINE_GLYCINE TRANSPORTER"/>
    <property type="match status" value="1"/>
</dbReference>
<organism evidence="11 12">
    <name type="scientific">Streptomyces viridiviolaceus</name>
    <dbReference type="NCBI Taxonomy" id="68282"/>
    <lineage>
        <taxon>Bacteria</taxon>
        <taxon>Bacillati</taxon>
        <taxon>Actinomycetota</taxon>
        <taxon>Actinomycetes</taxon>
        <taxon>Kitasatosporales</taxon>
        <taxon>Streptomycetaceae</taxon>
        <taxon>Streptomyces</taxon>
    </lineage>
</organism>
<feature type="region of interest" description="Disordered" evidence="8">
    <location>
        <begin position="139"/>
        <end position="194"/>
    </location>
</feature>
<evidence type="ECO:0000256" key="5">
    <source>
        <dbReference type="ARBA" id="ARBA00022970"/>
    </source>
</evidence>
<comment type="caution">
    <text evidence="11">The sequence shown here is derived from an EMBL/GenBank/DDBJ whole genome shotgun (WGS) entry which is preliminary data.</text>
</comment>
<evidence type="ECO:0000256" key="7">
    <source>
        <dbReference type="ARBA" id="ARBA00023136"/>
    </source>
</evidence>
<dbReference type="EMBL" id="JBHSYM010000049">
    <property type="protein sequence ID" value="MFC7014501.1"/>
    <property type="molecule type" value="Genomic_DNA"/>
</dbReference>
<dbReference type="Proteomes" id="UP001596409">
    <property type="component" value="Unassembled WGS sequence"/>
</dbReference>
<evidence type="ECO:0000256" key="9">
    <source>
        <dbReference type="SAM" id="Phobius"/>
    </source>
</evidence>
<evidence type="ECO:0000256" key="6">
    <source>
        <dbReference type="ARBA" id="ARBA00022989"/>
    </source>
</evidence>
<evidence type="ECO:0000313" key="12">
    <source>
        <dbReference type="Proteomes" id="UP001596409"/>
    </source>
</evidence>
<keyword evidence="3" id="KW-1003">Cell membrane</keyword>
<keyword evidence="12" id="KW-1185">Reference proteome</keyword>
<dbReference type="InterPro" id="IPR004841">
    <property type="entry name" value="AA-permease/SLC12A_dom"/>
</dbReference>
<protein>
    <submittedName>
        <fullName evidence="11">Amino acid permease</fullName>
    </submittedName>
</protein>
<name>A0ABW2E327_9ACTN</name>
<feature type="domain" description="Amino acid permease/ SLC12A" evidence="10">
    <location>
        <begin position="2"/>
        <end position="86"/>
    </location>
</feature>
<keyword evidence="7 9" id="KW-0472">Membrane</keyword>